<feature type="region of interest" description="Disordered" evidence="1">
    <location>
        <begin position="1"/>
        <end position="112"/>
    </location>
</feature>
<gene>
    <name evidence="2" type="ORF">EU555_19850</name>
</gene>
<name>A0A4Z0NM62_9HYPH</name>
<feature type="compositionally biased region" description="Basic and acidic residues" evidence="1">
    <location>
        <begin position="96"/>
        <end position="112"/>
    </location>
</feature>
<dbReference type="EMBL" id="SRLB01000014">
    <property type="protein sequence ID" value="TGD97423.1"/>
    <property type="molecule type" value="Genomic_DNA"/>
</dbReference>
<protein>
    <submittedName>
        <fullName evidence="2">Uncharacterized protein</fullName>
    </submittedName>
</protein>
<evidence type="ECO:0000313" key="2">
    <source>
        <dbReference type="EMBL" id="TGD97423.1"/>
    </source>
</evidence>
<dbReference type="AlphaFoldDB" id="A0A4Z0NM62"/>
<dbReference type="OrthoDB" id="9789782at2"/>
<proteinExistence type="predicted"/>
<dbReference type="InterPro" id="IPR029787">
    <property type="entry name" value="Nucleotide_cyclase"/>
</dbReference>
<feature type="compositionally biased region" description="Basic and acidic residues" evidence="1">
    <location>
        <begin position="1"/>
        <end position="17"/>
    </location>
</feature>
<dbReference type="Gene3D" id="3.30.70.1230">
    <property type="entry name" value="Nucleotide cyclase"/>
    <property type="match status" value="1"/>
</dbReference>
<dbReference type="SUPFAM" id="SSF55073">
    <property type="entry name" value="Nucleotide cyclase"/>
    <property type="match status" value="1"/>
</dbReference>
<organism evidence="2 3">
    <name type="scientific">Methylobacterium nonmethylotrophicum</name>
    <dbReference type="NCBI Taxonomy" id="1141884"/>
    <lineage>
        <taxon>Bacteria</taxon>
        <taxon>Pseudomonadati</taxon>
        <taxon>Pseudomonadota</taxon>
        <taxon>Alphaproteobacteria</taxon>
        <taxon>Hyphomicrobiales</taxon>
        <taxon>Methylobacteriaceae</taxon>
        <taxon>Methylobacterium</taxon>
    </lineage>
</organism>
<dbReference type="Proteomes" id="UP000297535">
    <property type="component" value="Unassembled WGS sequence"/>
</dbReference>
<sequence length="214" mass="22640">MFRSGRRDGGRERDRPRSPGTGDTVPPRRRGPGPRRASSGGLARSARPLRADPAPAGDRDRPAHQRDDDLLRGGGGQPRRHGRGPGHRHARFPRGAGRDPAARHPVAGDRAARQRDYPIIGAAANLAARLQQVAEPGGIMLSFETYAQVSDFVRAVELPPIQIRGIAGEILPYRVESLVAEAAGAAVISEHQPGLDPYIDLGALDPAAAAAPSA</sequence>
<feature type="compositionally biased region" description="Basic residues" evidence="1">
    <location>
        <begin position="78"/>
        <end position="92"/>
    </location>
</feature>
<comment type="caution">
    <text evidence="2">The sequence shown here is derived from an EMBL/GenBank/DDBJ whole genome shotgun (WGS) entry which is preliminary data.</text>
</comment>
<keyword evidence="3" id="KW-1185">Reference proteome</keyword>
<reference evidence="2 3" key="1">
    <citation type="submission" date="2019-04" db="EMBL/GenBank/DDBJ databases">
        <authorList>
            <person name="Feng G."/>
            <person name="Zhu H."/>
        </authorList>
    </citation>
    <scope>NUCLEOTIDE SEQUENCE [LARGE SCALE GENOMIC DNA]</scope>
    <source>
        <strain evidence="2 3">6HR-1</strain>
    </source>
</reference>
<feature type="compositionally biased region" description="Basic and acidic residues" evidence="1">
    <location>
        <begin position="57"/>
        <end position="71"/>
    </location>
</feature>
<accession>A0A4Z0NM62</accession>
<evidence type="ECO:0000313" key="3">
    <source>
        <dbReference type="Proteomes" id="UP000297535"/>
    </source>
</evidence>
<evidence type="ECO:0000256" key="1">
    <source>
        <dbReference type="SAM" id="MobiDB-lite"/>
    </source>
</evidence>